<keyword evidence="4" id="KW-1185">Reference proteome</keyword>
<sequence length="251" mass="26695">MNPLQLHKLLNDLYTQKVRPDTVLEQLRTLPFEDLGFAHVDHHRPLRNGMAEVIYCEGKTPAQISGIIKKQLKAGCDILATRLAADSYRKMKKDLPAKAVYNAEGRVLTIQKNAKKKRFGQILIVTAGTSDLPVAEEAMATADLLGSNVEKIVDVGVAGIHRILDKIDRLRKARVIVVVAGMDGALLSVVGGLVDCPVIGVPTSVGYGASFGGVAALLTMLNSCSTGVGAVNIDNGFGAACLAHRINMMGG</sequence>
<dbReference type="GO" id="GO:0016740">
    <property type="term" value="F:transferase activity"/>
    <property type="evidence" value="ECO:0007669"/>
    <property type="project" value="UniProtKB-KW"/>
</dbReference>
<evidence type="ECO:0000313" key="4">
    <source>
        <dbReference type="Proteomes" id="UP001157733"/>
    </source>
</evidence>
<dbReference type="NCBIfam" id="NF033503">
    <property type="entry name" value="LarB"/>
    <property type="match status" value="1"/>
</dbReference>
<accession>A0ABM9HDS7</accession>
<feature type="transmembrane region" description="Helical" evidence="1">
    <location>
        <begin position="175"/>
        <end position="194"/>
    </location>
</feature>
<evidence type="ECO:0000313" key="3">
    <source>
        <dbReference type="EMBL" id="CAI2718381.1"/>
    </source>
</evidence>
<reference evidence="3 4" key="1">
    <citation type="submission" date="2022-09" db="EMBL/GenBank/DDBJ databases">
        <authorList>
            <person name="Kop L."/>
        </authorList>
    </citation>
    <scope>NUCLEOTIDE SEQUENCE [LARGE SCALE GENOMIC DNA]</scope>
    <source>
        <strain evidence="3 4">347</strain>
    </source>
</reference>
<evidence type="ECO:0000256" key="1">
    <source>
        <dbReference type="SAM" id="Phobius"/>
    </source>
</evidence>
<dbReference type="SMART" id="SM01001">
    <property type="entry name" value="AIRC"/>
    <property type="match status" value="1"/>
</dbReference>
<dbReference type="Gene3D" id="3.40.50.1970">
    <property type="match status" value="1"/>
</dbReference>
<proteinExistence type="predicted"/>
<protein>
    <submittedName>
        <fullName evidence="3">Pyridinium-3,5-biscarboxylic acid mononucleotide synthase</fullName>
        <ecNumber evidence="3">2.5.1.143</ecNumber>
    </submittedName>
</protein>
<organism evidence="3 4">
    <name type="scientific">Nitrospina watsonii</name>
    <dbReference type="NCBI Taxonomy" id="1323948"/>
    <lineage>
        <taxon>Bacteria</taxon>
        <taxon>Pseudomonadati</taxon>
        <taxon>Nitrospinota/Tectimicrobiota group</taxon>
        <taxon>Nitrospinota</taxon>
        <taxon>Nitrospinia</taxon>
        <taxon>Nitrospinales</taxon>
        <taxon>Nitrospinaceae</taxon>
        <taxon>Nitrospina</taxon>
    </lineage>
</organism>
<dbReference type="InterPro" id="IPR039476">
    <property type="entry name" value="P2CMN_synthase_LarB"/>
</dbReference>
<dbReference type="PANTHER" id="PTHR43064">
    <property type="entry name" value="PHOSPHORIBOSYLAMINOIMIDAZOLE CARBOXYLASE-RELATED"/>
    <property type="match status" value="1"/>
</dbReference>
<evidence type="ECO:0000259" key="2">
    <source>
        <dbReference type="SMART" id="SM01001"/>
    </source>
</evidence>
<dbReference type="InterPro" id="IPR000031">
    <property type="entry name" value="PurE_dom"/>
</dbReference>
<feature type="domain" description="PurE" evidence="2">
    <location>
        <begin position="120"/>
        <end position="249"/>
    </location>
</feature>
<keyword evidence="1" id="KW-0472">Membrane</keyword>
<gene>
    <name evidence="3" type="primary">larB</name>
    <name evidence="3" type="ORF">NSPWAT_1522</name>
</gene>
<dbReference type="SUPFAM" id="SSF52255">
    <property type="entry name" value="N5-CAIR mutase (phosphoribosylaminoimidazole carboxylase, PurE)"/>
    <property type="match status" value="1"/>
</dbReference>
<name>A0ABM9HDS7_9BACT</name>
<dbReference type="EC" id="2.5.1.143" evidence="3"/>
<dbReference type="PANTHER" id="PTHR43064:SF1">
    <property type="entry name" value="SLL1489 PROTEIN"/>
    <property type="match status" value="1"/>
</dbReference>
<dbReference type="RefSeq" id="WP_282011281.1">
    <property type="nucleotide sequence ID" value="NZ_OX336137.1"/>
</dbReference>
<keyword evidence="1" id="KW-0812">Transmembrane</keyword>
<keyword evidence="1" id="KW-1133">Transmembrane helix</keyword>
<dbReference type="Proteomes" id="UP001157733">
    <property type="component" value="Chromosome"/>
</dbReference>
<dbReference type="Pfam" id="PF00731">
    <property type="entry name" value="AIRC"/>
    <property type="match status" value="1"/>
</dbReference>
<keyword evidence="3" id="KW-0808">Transferase</keyword>
<dbReference type="EMBL" id="OX336137">
    <property type="protein sequence ID" value="CAI2718381.1"/>
    <property type="molecule type" value="Genomic_DNA"/>
</dbReference>